<dbReference type="EMBL" id="CAJVPM010044097">
    <property type="protein sequence ID" value="CAG8713319.1"/>
    <property type="molecule type" value="Genomic_DNA"/>
</dbReference>
<accession>A0ACA9PKL9</accession>
<comment type="caution">
    <text evidence="1">The sequence shown here is derived from an EMBL/GenBank/DDBJ whole genome shotgun (WGS) entry which is preliminary data.</text>
</comment>
<organism evidence="1 2">
    <name type="scientific">Scutellospora calospora</name>
    <dbReference type="NCBI Taxonomy" id="85575"/>
    <lineage>
        <taxon>Eukaryota</taxon>
        <taxon>Fungi</taxon>
        <taxon>Fungi incertae sedis</taxon>
        <taxon>Mucoromycota</taxon>
        <taxon>Glomeromycotina</taxon>
        <taxon>Glomeromycetes</taxon>
        <taxon>Diversisporales</taxon>
        <taxon>Gigasporaceae</taxon>
        <taxon>Scutellospora</taxon>
    </lineage>
</organism>
<name>A0ACA9PKL9_9GLOM</name>
<gene>
    <name evidence="1" type="ORF">SCALOS_LOCUS10958</name>
</gene>
<feature type="non-terminal residue" evidence="1">
    <location>
        <position position="61"/>
    </location>
</feature>
<keyword evidence="2" id="KW-1185">Reference proteome</keyword>
<sequence length="61" mass="7252">SGLHRYHSDFGVALVDRVIEDIRIELEQNIFKHNQRRIATVKYIGELYNYRMVDSPVIFDT</sequence>
<feature type="non-terminal residue" evidence="1">
    <location>
        <position position="1"/>
    </location>
</feature>
<proteinExistence type="predicted"/>
<evidence type="ECO:0000313" key="1">
    <source>
        <dbReference type="EMBL" id="CAG8713319.1"/>
    </source>
</evidence>
<evidence type="ECO:0000313" key="2">
    <source>
        <dbReference type="Proteomes" id="UP000789860"/>
    </source>
</evidence>
<protein>
    <submittedName>
        <fullName evidence="1">6006_t:CDS:1</fullName>
    </submittedName>
</protein>
<dbReference type="Proteomes" id="UP000789860">
    <property type="component" value="Unassembled WGS sequence"/>
</dbReference>
<reference evidence="1" key="1">
    <citation type="submission" date="2021-06" db="EMBL/GenBank/DDBJ databases">
        <authorList>
            <person name="Kallberg Y."/>
            <person name="Tangrot J."/>
            <person name="Rosling A."/>
        </authorList>
    </citation>
    <scope>NUCLEOTIDE SEQUENCE</scope>
    <source>
        <strain evidence="1">AU212A</strain>
    </source>
</reference>